<feature type="domain" description="CCHC-type" evidence="3">
    <location>
        <begin position="335"/>
        <end position="350"/>
    </location>
</feature>
<proteinExistence type="predicted"/>
<dbReference type="GO" id="GO:0008270">
    <property type="term" value="F:zinc ion binding"/>
    <property type="evidence" value="ECO:0007669"/>
    <property type="project" value="UniProtKB-KW"/>
</dbReference>
<keyword evidence="1" id="KW-0862">Zinc</keyword>
<sequence>MADGGRRLVTFDDLIDALDKRALSNVPKVETFNFKGKRVSDWLDLTEQALVGLSDEVKLQWVLRYVLHSHHREVSKVVDAANDSWTRFGDLMQRKYRLGDDLLTMTDLEAMNKEDFSTIGAFVHGFKKKARKVHEISEEAQCATFLGLLTCSEATELAKYGEGSERLTWATTDKGMEEGSLNQVEQHQMRLQRRKRKERDATASRTPGVKRIVTDVLAALGYDNEAEIQKKWVIVAQGRASGQWMRRLGRKTTAEGRRASQASVAGGGSQGQGGQGNGGRGQGGRGGGGRGRGGNGGGRGGGWSGQGGHNQGGQGSQEGGQGYGRPRFDWRNATCWHCGEVGHIVRFCQQRRDDELAGLISSCMDGDIYDRWGKHIDPKTPGGIRQEALRRAAAGPPAAPAMFKIWQERGDQGVRVEEIVDESEEVTQQLEHYMLSQGIAREEWVHALLIWTRGAERPVARQIRKRARDWEDCQAQLRRAFGRPERERLEPRVERRRRSKRPREPAPREVGLTIEKRRAPTQREDEPAGPAPEEESFPVCGLRAVEFRWITSEELRPPSPLPSGQEMNIPGETPFRNLATHLDVSQWEASRLGEGSVEPTRYVPLDEPLDPETETNVRDRAEPQDPEVAPEQPDSVRPQAGEVITVGDDTPPCSPVPEPAQHSWPEGIPEPGSEEIPEFPPEATAMPEQEAETEVIEEPAPTELPSALPCTSERMGTEASTPEGQGPRVRRGSRETREEKSARVRVRLDEIHARQAEMEAAGIEPTPSVDPKTSEQRIDELWGRYESQRDMARQRSREMGQADEEAGKLREMGELGFSATRMAIERVDRKICERTVTSFQWYSLLNDEFRVRELEVEHLTTQLAEERAGSQAREVEWERGFGEMAAIVDRLSAAWKASQAGRAGADDQGRGMQASPNQGAAVETPRQAGPMGEVSLDTAKEEGDAHESLMAMSTERRGSRLHELTTAMGIGTPQERPQKLDTVGYTPGLGELRAELGFWATETDSGGPDSGRQ</sequence>
<keyword evidence="1" id="KW-0863">Zinc-finger</keyword>
<feature type="compositionally biased region" description="Basic and acidic residues" evidence="2">
    <location>
        <begin position="732"/>
        <end position="747"/>
    </location>
</feature>
<dbReference type="EMBL" id="BFEA01000486">
    <property type="protein sequence ID" value="GBG84678.1"/>
    <property type="molecule type" value="Genomic_DNA"/>
</dbReference>
<evidence type="ECO:0000256" key="1">
    <source>
        <dbReference type="PROSITE-ProRule" id="PRU00047"/>
    </source>
</evidence>
<comment type="caution">
    <text evidence="4">The sequence shown here is derived from an EMBL/GenBank/DDBJ whole genome shotgun (WGS) entry which is preliminary data.</text>
</comment>
<accession>A0A388LQR3</accession>
<dbReference type="InterPro" id="IPR036875">
    <property type="entry name" value="Znf_CCHC_sf"/>
</dbReference>
<dbReference type="SUPFAM" id="SSF57756">
    <property type="entry name" value="Retrovirus zinc finger-like domains"/>
    <property type="match status" value="1"/>
</dbReference>
<keyword evidence="5" id="KW-1185">Reference proteome</keyword>
<feature type="compositionally biased region" description="Basic and acidic residues" evidence="2">
    <location>
        <begin position="514"/>
        <end position="526"/>
    </location>
</feature>
<keyword evidence="1" id="KW-0479">Metal-binding</keyword>
<gene>
    <name evidence="4" type="ORF">CBR_g39053</name>
</gene>
<dbReference type="InterPro" id="IPR001878">
    <property type="entry name" value="Znf_CCHC"/>
</dbReference>
<evidence type="ECO:0000259" key="3">
    <source>
        <dbReference type="PROSITE" id="PS50158"/>
    </source>
</evidence>
<name>A0A388LQR3_CHABU</name>
<dbReference type="SMART" id="SM00343">
    <property type="entry name" value="ZnF_C2HC"/>
    <property type="match status" value="1"/>
</dbReference>
<protein>
    <recommendedName>
        <fullName evidence="3">CCHC-type domain-containing protein</fullName>
    </recommendedName>
</protein>
<dbReference type="GO" id="GO:0003676">
    <property type="term" value="F:nucleic acid binding"/>
    <property type="evidence" value="ECO:0007669"/>
    <property type="project" value="InterPro"/>
</dbReference>
<feature type="region of interest" description="Disordered" evidence="2">
    <location>
        <begin position="175"/>
        <end position="206"/>
    </location>
</feature>
<dbReference type="STRING" id="69332.A0A388LQR3"/>
<dbReference type="Proteomes" id="UP000265515">
    <property type="component" value="Unassembled WGS sequence"/>
</dbReference>
<feature type="region of interest" description="Disordered" evidence="2">
    <location>
        <begin position="482"/>
        <end position="536"/>
    </location>
</feature>
<dbReference type="Gramene" id="GBG84678">
    <property type="protein sequence ID" value="GBG84678"/>
    <property type="gene ID" value="CBR_g39053"/>
</dbReference>
<dbReference type="PROSITE" id="PS50158">
    <property type="entry name" value="ZF_CCHC"/>
    <property type="match status" value="1"/>
</dbReference>
<evidence type="ECO:0000256" key="2">
    <source>
        <dbReference type="SAM" id="MobiDB-lite"/>
    </source>
</evidence>
<feature type="compositionally biased region" description="Gly residues" evidence="2">
    <location>
        <begin position="265"/>
        <end position="323"/>
    </location>
</feature>
<evidence type="ECO:0000313" key="5">
    <source>
        <dbReference type="Proteomes" id="UP000265515"/>
    </source>
</evidence>
<feature type="compositionally biased region" description="Basic and acidic residues" evidence="2">
    <location>
        <begin position="482"/>
        <end position="493"/>
    </location>
</feature>
<dbReference type="OMA" id="VRWNETN"/>
<reference evidence="4 5" key="1">
    <citation type="journal article" date="2018" name="Cell">
        <title>The Chara Genome: Secondary Complexity and Implications for Plant Terrestrialization.</title>
        <authorList>
            <person name="Nishiyama T."/>
            <person name="Sakayama H."/>
            <person name="Vries J.D."/>
            <person name="Buschmann H."/>
            <person name="Saint-Marcoux D."/>
            <person name="Ullrich K.K."/>
            <person name="Haas F.B."/>
            <person name="Vanderstraeten L."/>
            <person name="Becker D."/>
            <person name="Lang D."/>
            <person name="Vosolsobe S."/>
            <person name="Rombauts S."/>
            <person name="Wilhelmsson P.K.I."/>
            <person name="Janitza P."/>
            <person name="Kern R."/>
            <person name="Heyl A."/>
            <person name="Rumpler F."/>
            <person name="Villalobos L.I.A.C."/>
            <person name="Clay J.M."/>
            <person name="Skokan R."/>
            <person name="Toyoda A."/>
            <person name="Suzuki Y."/>
            <person name="Kagoshima H."/>
            <person name="Schijlen E."/>
            <person name="Tajeshwar N."/>
            <person name="Catarino B."/>
            <person name="Hetherington A.J."/>
            <person name="Saltykova A."/>
            <person name="Bonnot C."/>
            <person name="Breuninger H."/>
            <person name="Symeonidi A."/>
            <person name="Radhakrishnan G.V."/>
            <person name="Van Nieuwerburgh F."/>
            <person name="Deforce D."/>
            <person name="Chang C."/>
            <person name="Karol K.G."/>
            <person name="Hedrich R."/>
            <person name="Ulvskov P."/>
            <person name="Glockner G."/>
            <person name="Delwiche C.F."/>
            <person name="Petrasek J."/>
            <person name="Van de Peer Y."/>
            <person name="Friml J."/>
            <person name="Beilby M."/>
            <person name="Dolan L."/>
            <person name="Kohara Y."/>
            <person name="Sugano S."/>
            <person name="Fujiyama A."/>
            <person name="Delaux P.-M."/>
            <person name="Quint M."/>
            <person name="TheiBen G."/>
            <person name="Hagemann M."/>
            <person name="Harholt J."/>
            <person name="Dunand C."/>
            <person name="Zachgo S."/>
            <person name="Langdale J."/>
            <person name="Maumus F."/>
            <person name="Straeten D.V.D."/>
            <person name="Gould S.B."/>
            <person name="Rensing S.A."/>
        </authorList>
    </citation>
    <scope>NUCLEOTIDE SEQUENCE [LARGE SCALE GENOMIC DNA]</scope>
    <source>
        <strain evidence="4 5">S276</strain>
    </source>
</reference>
<feature type="region of interest" description="Disordered" evidence="2">
    <location>
        <begin position="251"/>
        <end position="325"/>
    </location>
</feature>
<organism evidence="4 5">
    <name type="scientific">Chara braunii</name>
    <name type="common">Braun's stonewort</name>
    <dbReference type="NCBI Taxonomy" id="69332"/>
    <lineage>
        <taxon>Eukaryota</taxon>
        <taxon>Viridiplantae</taxon>
        <taxon>Streptophyta</taxon>
        <taxon>Charophyceae</taxon>
        <taxon>Charales</taxon>
        <taxon>Characeae</taxon>
        <taxon>Chara</taxon>
    </lineage>
</organism>
<feature type="region of interest" description="Disordered" evidence="2">
    <location>
        <begin position="589"/>
        <end position="747"/>
    </location>
</feature>
<dbReference type="AlphaFoldDB" id="A0A388LQR3"/>
<evidence type="ECO:0000313" key="4">
    <source>
        <dbReference type="EMBL" id="GBG84678.1"/>
    </source>
</evidence>
<feature type="region of interest" description="Disordered" evidence="2">
    <location>
        <begin position="899"/>
        <end position="932"/>
    </location>
</feature>